<protein>
    <submittedName>
        <fullName evidence="1">Uncharacterized protein</fullName>
    </submittedName>
</protein>
<proteinExistence type="predicted"/>
<name>A0A2A6BJ03_PRIPA</name>
<dbReference type="EnsemblMetazoa" id="PPA25779.1">
    <property type="protein sequence ID" value="PPA25779.1"/>
    <property type="gene ID" value="WBGene00115333"/>
</dbReference>
<gene>
    <name evidence="1" type="primary">WBGene00115333</name>
</gene>
<dbReference type="PANTHER" id="PTHR46705">
    <property type="entry name" value="PROTEIN CBG09805"/>
    <property type="match status" value="1"/>
</dbReference>
<accession>A0A2A6BJ03</accession>
<keyword evidence="2" id="KW-1185">Reference proteome</keyword>
<dbReference type="OrthoDB" id="5843172at2759"/>
<sequence>MDGDKRKGRNAGSNDCFTMFRRFIIFAILAACAFACSSRPSGGCGCGGGCGGGCRAKARGVLKLTGDDKIEEDFGQIYGLRLWEKRNPDVPMQQATDPNYLFVACCAERGLSVSCQTVCNFREYNQNLASALFSAAKHAGRLARVPPGLARRHAVLRGAGPRPPRLLRATGEATGSTRWRPVTSVWCSATRFGEDRNVNSGGLNLQIPDKYTHIDYTYASCFGKFDDMKQCFYENVQSKAKAFFSEEESGKN</sequence>
<evidence type="ECO:0000313" key="2">
    <source>
        <dbReference type="Proteomes" id="UP000005239"/>
    </source>
</evidence>
<reference evidence="1" key="2">
    <citation type="submission" date="2022-06" db="UniProtKB">
        <authorList>
            <consortium name="EnsemblMetazoa"/>
        </authorList>
    </citation>
    <scope>IDENTIFICATION</scope>
    <source>
        <strain evidence="1">PS312</strain>
    </source>
</reference>
<organism evidence="1 2">
    <name type="scientific">Pristionchus pacificus</name>
    <name type="common">Parasitic nematode worm</name>
    <dbReference type="NCBI Taxonomy" id="54126"/>
    <lineage>
        <taxon>Eukaryota</taxon>
        <taxon>Metazoa</taxon>
        <taxon>Ecdysozoa</taxon>
        <taxon>Nematoda</taxon>
        <taxon>Chromadorea</taxon>
        <taxon>Rhabditida</taxon>
        <taxon>Rhabditina</taxon>
        <taxon>Diplogasteromorpha</taxon>
        <taxon>Diplogasteroidea</taxon>
        <taxon>Neodiplogasteridae</taxon>
        <taxon>Pristionchus</taxon>
    </lineage>
</organism>
<reference evidence="2" key="1">
    <citation type="journal article" date="2008" name="Nat. Genet.">
        <title>The Pristionchus pacificus genome provides a unique perspective on nematode lifestyle and parasitism.</title>
        <authorList>
            <person name="Dieterich C."/>
            <person name="Clifton S.W."/>
            <person name="Schuster L.N."/>
            <person name="Chinwalla A."/>
            <person name="Delehaunty K."/>
            <person name="Dinkelacker I."/>
            <person name="Fulton L."/>
            <person name="Fulton R."/>
            <person name="Godfrey J."/>
            <person name="Minx P."/>
            <person name="Mitreva M."/>
            <person name="Roeseler W."/>
            <person name="Tian H."/>
            <person name="Witte H."/>
            <person name="Yang S.P."/>
            <person name="Wilson R.K."/>
            <person name="Sommer R.J."/>
        </authorList>
    </citation>
    <scope>NUCLEOTIDE SEQUENCE [LARGE SCALE GENOMIC DNA]</scope>
    <source>
        <strain evidence="2">PS312</strain>
    </source>
</reference>
<accession>A0A8R1YK99</accession>
<dbReference type="AlphaFoldDB" id="A0A2A6BJ03"/>
<dbReference type="PANTHER" id="PTHR46705:SF14">
    <property type="entry name" value="DOMAIN OF UNKNOWN FUNCTION DB DOMAIN-CONTAINING PROTEIN"/>
    <property type="match status" value="1"/>
</dbReference>
<dbReference type="Proteomes" id="UP000005239">
    <property type="component" value="Unassembled WGS sequence"/>
</dbReference>
<evidence type="ECO:0000313" key="1">
    <source>
        <dbReference type="EnsemblMetazoa" id="PPA25779.1"/>
    </source>
</evidence>